<evidence type="ECO:0000256" key="1">
    <source>
        <dbReference type="SAM" id="SignalP"/>
    </source>
</evidence>
<keyword evidence="1" id="KW-0732">Signal</keyword>
<name>A0A7Z0DY35_RHILE</name>
<organism evidence="2 3">
    <name type="scientific">Rhizobium leguminosarum</name>
    <dbReference type="NCBI Taxonomy" id="384"/>
    <lineage>
        <taxon>Bacteria</taxon>
        <taxon>Pseudomonadati</taxon>
        <taxon>Pseudomonadota</taxon>
        <taxon>Alphaproteobacteria</taxon>
        <taxon>Hyphomicrobiales</taxon>
        <taxon>Rhizobiaceae</taxon>
        <taxon>Rhizobium/Agrobacterium group</taxon>
        <taxon>Rhizobium</taxon>
    </lineage>
</organism>
<feature type="chain" id="PRO_5031420816" evidence="1">
    <location>
        <begin position="21"/>
        <end position="178"/>
    </location>
</feature>
<sequence>MRFFTALAIVIMSSQVGAVACPLDDTLKLCVLNGRSLAALHSGVDRGDWKVDAISSPVNSISEPRTGSEIYTMPSGQRFAIYFQEYQNLFSANCSFDFLLALGKGGQEGMRCSNAELEAFEAGLSAASLGRVTKERRQSGTAYLVEGQNTWMTVVVTHNGTPQDVSNTWVETSVAKGP</sequence>
<accession>A0A7Z0DY35</accession>
<dbReference type="Proteomes" id="UP000535276">
    <property type="component" value="Unassembled WGS sequence"/>
</dbReference>
<dbReference type="AlphaFoldDB" id="A0A7Z0DY35"/>
<gene>
    <name evidence="2" type="ORF">GGI64_002131</name>
</gene>
<comment type="caution">
    <text evidence="2">The sequence shown here is derived from an EMBL/GenBank/DDBJ whole genome shotgun (WGS) entry which is preliminary data.</text>
</comment>
<evidence type="ECO:0000313" key="2">
    <source>
        <dbReference type="EMBL" id="NYJ11080.1"/>
    </source>
</evidence>
<dbReference type="RefSeq" id="WP_179611408.1">
    <property type="nucleotide sequence ID" value="NZ_JACBZV010000003.1"/>
</dbReference>
<evidence type="ECO:0000313" key="3">
    <source>
        <dbReference type="Proteomes" id="UP000535276"/>
    </source>
</evidence>
<dbReference type="EMBL" id="JACBZV010000003">
    <property type="protein sequence ID" value="NYJ11080.1"/>
    <property type="molecule type" value="Genomic_DNA"/>
</dbReference>
<protein>
    <submittedName>
        <fullName evidence="2">Uncharacterized protein</fullName>
    </submittedName>
</protein>
<feature type="signal peptide" evidence="1">
    <location>
        <begin position="1"/>
        <end position="20"/>
    </location>
</feature>
<reference evidence="2 3" key="1">
    <citation type="submission" date="2020-07" db="EMBL/GenBank/DDBJ databases">
        <title>Genomic Encyclopedia of Type Strains, Phase IV (KMG-V): Genome sequencing to study the core and pangenomes of soil and plant-associated prokaryotes.</title>
        <authorList>
            <person name="Whitman W."/>
        </authorList>
    </citation>
    <scope>NUCLEOTIDE SEQUENCE [LARGE SCALE GENOMIC DNA]</scope>
    <source>
        <strain evidence="2 3">SEMIA 4052</strain>
    </source>
</reference>
<dbReference type="PROSITE" id="PS51257">
    <property type="entry name" value="PROKAR_LIPOPROTEIN"/>
    <property type="match status" value="1"/>
</dbReference>
<proteinExistence type="predicted"/>